<dbReference type="EMBL" id="UOFR01000020">
    <property type="protein sequence ID" value="VAW93587.1"/>
    <property type="molecule type" value="Genomic_DNA"/>
</dbReference>
<evidence type="ECO:0000256" key="1">
    <source>
        <dbReference type="SAM" id="Phobius"/>
    </source>
</evidence>
<gene>
    <name evidence="2" type="ORF">MNBD_GAMMA21-3073</name>
</gene>
<reference evidence="2" key="1">
    <citation type="submission" date="2018-06" db="EMBL/GenBank/DDBJ databases">
        <authorList>
            <person name="Zhirakovskaya E."/>
        </authorList>
    </citation>
    <scope>NUCLEOTIDE SEQUENCE</scope>
</reference>
<feature type="transmembrane region" description="Helical" evidence="1">
    <location>
        <begin position="50"/>
        <end position="68"/>
    </location>
</feature>
<feature type="transmembrane region" description="Helical" evidence="1">
    <location>
        <begin position="74"/>
        <end position="98"/>
    </location>
</feature>
<name>A0A3B1A1X1_9ZZZZ</name>
<feature type="transmembrane region" description="Helical" evidence="1">
    <location>
        <begin position="214"/>
        <end position="242"/>
    </location>
</feature>
<dbReference type="AlphaFoldDB" id="A0A3B1A1X1"/>
<proteinExistence type="predicted"/>
<feature type="transmembrane region" description="Helical" evidence="1">
    <location>
        <begin position="158"/>
        <end position="183"/>
    </location>
</feature>
<evidence type="ECO:0008006" key="3">
    <source>
        <dbReference type="Google" id="ProtNLM"/>
    </source>
</evidence>
<protein>
    <recommendedName>
        <fullName evidence="3">Cytochrome c oxidase, subunit I</fullName>
    </recommendedName>
</protein>
<dbReference type="InterPro" id="IPR018692">
    <property type="entry name" value="DUF2189"/>
</dbReference>
<evidence type="ECO:0000313" key="2">
    <source>
        <dbReference type="EMBL" id="VAW93587.1"/>
    </source>
</evidence>
<organism evidence="2">
    <name type="scientific">hydrothermal vent metagenome</name>
    <dbReference type="NCBI Taxonomy" id="652676"/>
    <lineage>
        <taxon>unclassified sequences</taxon>
        <taxon>metagenomes</taxon>
        <taxon>ecological metagenomes</taxon>
    </lineage>
</organism>
<keyword evidence="1" id="KW-1133">Transmembrane helix</keyword>
<sequence>MVTPTKQTQPGTQPDQLPFVAPCNQLEVTAVFRWIKLGWHDFKRAPRQSLSYGFIMMILSYIASFFALEFGNFYSVLSLLLSFLLLGPAIAIGLYSISGQLQEGKPPFLGYCLREGRRHFGNTGVFMLILMVVFLLWARAASMLHVFYPVELNASLESYITFLAIGTSVGAVFTFIIFTASAFSLPMMLDKKVDVVTAIVTSVNAVLHNKKVMLVWSICIFLSVLLSFATAFIGILIFLPVIGHATWHAYKETIDASQWPGHV</sequence>
<feature type="transmembrane region" description="Helical" evidence="1">
    <location>
        <begin position="119"/>
        <end position="138"/>
    </location>
</feature>
<dbReference type="Pfam" id="PF09955">
    <property type="entry name" value="DUF2189"/>
    <property type="match status" value="1"/>
</dbReference>
<keyword evidence="1" id="KW-0472">Membrane</keyword>
<keyword evidence="1" id="KW-0812">Transmembrane</keyword>
<accession>A0A3B1A1X1</accession>